<dbReference type="OMA" id="YMATYLM"/>
<dbReference type="InterPro" id="IPR023214">
    <property type="entry name" value="HAD_sf"/>
</dbReference>
<evidence type="ECO:0000256" key="3">
    <source>
        <dbReference type="SAM" id="MobiDB-lite"/>
    </source>
</evidence>
<feature type="compositionally biased region" description="Low complexity" evidence="3">
    <location>
        <begin position="154"/>
        <end position="173"/>
    </location>
</feature>
<evidence type="ECO:0000313" key="5">
    <source>
        <dbReference type="EMBL" id="CAG98490.1"/>
    </source>
</evidence>
<dbReference type="PANTHER" id="PTHR12210">
    <property type="entry name" value="DULLARD PROTEIN PHOSPHATASE"/>
    <property type="match status" value="1"/>
</dbReference>
<reference evidence="5 6" key="1">
    <citation type="journal article" date="2004" name="Nature">
        <title>Genome evolution in yeasts.</title>
        <authorList>
            <consortium name="Genolevures"/>
            <person name="Dujon B."/>
            <person name="Sherman D."/>
            <person name="Fischer G."/>
            <person name="Durrens P."/>
            <person name="Casaregola S."/>
            <person name="Lafontaine I."/>
            <person name="de Montigny J."/>
            <person name="Marck C."/>
            <person name="Neuveglise C."/>
            <person name="Talla E."/>
            <person name="Goffard N."/>
            <person name="Frangeul L."/>
            <person name="Aigle M."/>
            <person name="Anthouard V."/>
            <person name="Babour A."/>
            <person name="Barbe V."/>
            <person name="Barnay S."/>
            <person name="Blanchin S."/>
            <person name="Beckerich J.M."/>
            <person name="Beyne E."/>
            <person name="Bleykasten C."/>
            <person name="Boisrame A."/>
            <person name="Boyer J."/>
            <person name="Cattolico L."/>
            <person name="Confanioleri F."/>
            <person name="de Daruvar A."/>
            <person name="Despons L."/>
            <person name="Fabre E."/>
            <person name="Fairhead C."/>
            <person name="Ferry-Dumazet H."/>
            <person name="Groppi A."/>
            <person name="Hantraye F."/>
            <person name="Hennequin C."/>
            <person name="Jauniaux N."/>
            <person name="Joyet P."/>
            <person name="Kachouri R."/>
            <person name="Kerrest A."/>
            <person name="Koszul R."/>
            <person name="Lemaire M."/>
            <person name="Lesur I."/>
            <person name="Ma L."/>
            <person name="Muller H."/>
            <person name="Nicaud J.M."/>
            <person name="Nikolski M."/>
            <person name="Oztas S."/>
            <person name="Ozier-Kalogeropoulos O."/>
            <person name="Pellenz S."/>
            <person name="Potier S."/>
            <person name="Richard G.F."/>
            <person name="Straub M.L."/>
            <person name="Suleau A."/>
            <person name="Swennene D."/>
            <person name="Tekaia F."/>
            <person name="Wesolowski-Louvel M."/>
            <person name="Westhof E."/>
            <person name="Wirth B."/>
            <person name="Zeniou-Meyer M."/>
            <person name="Zivanovic I."/>
            <person name="Bolotin-Fukuhara M."/>
            <person name="Thierry A."/>
            <person name="Bouchier C."/>
            <person name="Caudron B."/>
            <person name="Scarpelli C."/>
            <person name="Gaillardin C."/>
            <person name="Weissenbach J."/>
            <person name="Wincker P."/>
            <person name="Souciet J.L."/>
        </authorList>
    </citation>
    <scope>NUCLEOTIDE SEQUENCE [LARGE SCALE GENOMIC DNA]</scope>
    <source>
        <strain evidence="6">ATCC 8585 / CBS 2359 / DSM 70799 / NBRC 1267 / NRRL Y-1140 / WM37</strain>
    </source>
</reference>
<keyword evidence="2" id="KW-0449">Lipoprotein</keyword>
<dbReference type="GO" id="GO:0034605">
    <property type="term" value="P:cellular response to heat"/>
    <property type="evidence" value="ECO:0007669"/>
    <property type="project" value="UniProtKB-ARBA"/>
</dbReference>
<dbReference type="STRING" id="284590.Q6CJV7"/>
<dbReference type="EMBL" id="CR382126">
    <property type="protein sequence ID" value="CAG98490.1"/>
    <property type="molecule type" value="Genomic_DNA"/>
</dbReference>
<feature type="domain" description="FCP1 homology" evidence="4">
    <location>
        <begin position="240"/>
        <end position="398"/>
    </location>
</feature>
<dbReference type="KEGG" id="kla:KLLA0_F15620g"/>
<sequence length="414" mass="44962">MGFIASLLCGSSDSDSSRKQKGRNSSSSNNSNKGSSGSSSEKSKSKNTLSAKKSGRPGVAATHSRQSEIHTTLSNSTAKMHLKKKNAANKHSSTVAAVASAPVEKSPLSKNTAAVSNNDTDSDVVDVDMVGEEDDDVDVKGDEKQTLLVYNAESDTSTGTTADTAVSATQPTAEVTTTIHETEHTSSADDSEGIHSQGVSDVEMTNGEPEDGEPLDLSQLQPDQAHAPGCNTLLLPKADMFKGKKCLVLDLDETLVHSSFKYLRTADFVIPVEIDNQVHNVYVIKRPGVDEFLRRITELYEVVVFTASVSRYGDPLLDILDKDKTIHHRLFRDSCYNYEGNYIKNLSQIGRPLSDMIILDNSPASYIFHPQHAIPISSWFSDAHDNELLDIIPLLEDLAEERVPDVGEILDVTI</sequence>
<feature type="region of interest" description="Disordered" evidence="3">
    <location>
        <begin position="201"/>
        <end position="223"/>
    </location>
</feature>
<dbReference type="FunFam" id="3.40.50.1000:FF:000043">
    <property type="entry name" value="General stress response phosphoprotein phosphatase Psr1/2"/>
    <property type="match status" value="1"/>
</dbReference>
<dbReference type="Pfam" id="PF03031">
    <property type="entry name" value="NIF"/>
    <property type="match status" value="1"/>
</dbReference>
<keyword evidence="1" id="KW-0904">Protein phosphatase</keyword>
<dbReference type="PaxDb" id="284590-Q6CJV7"/>
<protein>
    <submittedName>
        <fullName evidence="5">KLLA0F15620p</fullName>
    </submittedName>
</protein>
<dbReference type="CDD" id="cd07521">
    <property type="entry name" value="HAD_FCP1-like"/>
    <property type="match status" value="1"/>
</dbReference>
<evidence type="ECO:0000256" key="2">
    <source>
        <dbReference type="ARBA" id="ARBA00023139"/>
    </source>
</evidence>
<dbReference type="AlphaFoldDB" id="Q6CJV7"/>
<dbReference type="GO" id="GO:0034198">
    <property type="term" value="P:cellular response to amino acid starvation"/>
    <property type="evidence" value="ECO:0007669"/>
    <property type="project" value="UniProtKB-ARBA"/>
</dbReference>
<keyword evidence="1" id="KW-0378">Hydrolase</keyword>
<dbReference type="InterPro" id="IPR004274">
    <property type="entry name" value="FCP1_dom"/>
</dbReference>
<evidence type="ECO:0000259" key="4">
    <source>
        <dbReference type="PROSITE" id="PS50969"/>
    </source>
</evidence>
<accession>Q6CJV7</accession>
<dbReference type="Proteomes" id="UP000000598">
    <property type="component" value="Chromosome F"/>
</dbReference>
<dbReference type="SMART" id="SM00577">
    <property type="entry name" value="CPDc"/>
    <property type="match status" value="1"/>
</dbReference>
<feature type="region of interest" description="Disordered" evidence="3">
    <location>
        <begin position="1"/>
        <end position="125"/>
    </location>
</feature>
<feature type="compositionally biased region" description="Low complexity" evidence="3">
    <location>
        <begin position="23"/>
        <end position="40"/>
    </location>
</feature>
<feature type="compositionally biased region" description="Low complexity" evidence="3">
    <location>
        <begin position="92"/>
        <end position="103"/>
    </location>
</feature>
<evidence type="ECO:0000256" key="1">
    <source>
        <dbReference type="ARBA" id="ARBA00022912"/>
    </source>
</evidence>
<dbReference type="HOGENOM" id="CLU_020262_1_2_1"/>
<dbReference type="InterPro" id="IPR011948">
    <property type="entry name" value="Dullard_phosphatase"/>
</dbReference>
<dbReference type="GO" id="GO:0009651">
    <property type="term" value="P:response to salt stress"/>
    <property type="evidence" value="ECO:0007669"/>
    <property type="project" value="UniProtKB-ARBA"/>
</dbReference>
<feature type="compositionally biased region" description="Polar residues" evidence="3">
    <location>
        <begin position="69"/>
        <end position="78"/>
    </location>
</feature>
<dbReference type="GO" id="GO:0004721">
    <property type="term" value="F:phosphoprotein phosphatase activity"/>
    <property type="evidence" value="ECO:0007669"/>
    <property type="project" value="UniProtKB-KW"/>
</dbReference>
<feature type="region of interest" description="Disordered" evidence="3">
    <location>
        <begin position="151"/>
        <end position="173"/>
    </location>
</feature>
<dbReference type="NCBIfam" id="TIGR02251">
    <property type="entry name" value="HIF-SF_euk"/>
    <property type="match status" value="1"/>
</dbReference>
<dbReference type="InterPro" id="IPR036412">
    <property type="entry name" value="HAD-like_sf"/>
</dbReference>
<dbReference type="PROSITE" id="PS50969">
    <property type="entry name" value="FCP1"/>
    <property type="match status" value="1"/>
</dbReference>
<dbReference type="SUPFAM" id="SSF56784">
    <property type="entry name" value="HAD-like"/>
    <property type="match status" value="1"/>
</dbReference>
<dbReference type="GO" id="GO:0045944">
    <property type="term" value="P:positive regulation of transcription by RNA polymerase II"/>
    <property type="evidence" value="ECO:0007669"/>
    <property type="project" value="UniProtKB-ARBA"/>
</dbReference>
<evidence type="ECO:0000313" key="6">
    <source>
        <dbReference type="Proteomes" id="UP000000598"/>
    </source>
</evidence>
<name>Q6CJV7_KLULA</name>
<proteinExistence type="predicted"/>
<organism evidence="5 6">
    <name type="scientific">Kluyveromyces lactis (strain ATCC 8585 / CBS 2359 / DSM 70799 / NBRC 1267 / NRRL Y-1140 / WM37)</name>
    <name type="common">Yeast</name>
    <name type="synonym">Candida sphaerica</name>
    <dbReference type="NCBI Taxonomy" id="284590"/>
    <lineage>
        <taxon>Eukaryota</taxon>
        <taxon>Fungi</taxon>
        <taxon>Dikarya</taxon>
        <taxon>Ascomycota</taxon>
        <taxon>Saccharomycotina</taxon>
        <taxon>Saccharomycetes</taxon>
        <taxon>Saccharomycetales</taxon>
        <taxon>Saccharomycetaceae</taxon>
        <taxon>Kluyveromyces</taxon>
    </lineage>
</organism>
<keyword evidence="6" id="KW-1185">Reference proteome</keyword>
<dbReference type="InterPro" id="IPR050365">
    <property type="entry name" value="TIM50"/>
</dbReference>
<dbReference type="eggNOG" id="KOG1605">
    <property type="taxonomic scope" value="Eukaryota"/>
</dbReference>
<keyword evidence="2" id="KW-0564">Palmitate</keyword>
<gene>
    <name evidence="5" type="ORF">KLLA0_F15620g</name>
</gene>
<dbReference type="GO" id="GO:1904262">
    <property type="term" value="P:negative regulation of TORC1 signaling"/>
    <property type="evidence" value="ECO:0007669"/>
    <property type="project" value="UniProtKB-ARBA"/>
</dbReference>
<dbReference type="InParanoid" id="Q6CJV7"/>
<dbReference type="FunCoup" id="Q6CJV7">
    <property type="interactions" value="80"/>
</dbReference>
<dbReference type="Gene3D" id="3.40.50.1000">
    <property type="entry name" value="HAD superfamily/HAD-like"/>
    <property type="match status" value="1"/>
</dbReference>